<name>A0A4R6RTX6_9MICO</name>
<dbReference type="EMBL" id="SNYA01000007">
    <property type="protein sequence ID" value="TDP90332.1"/>
    <property type="molecule type" value="Genomic_DNA"/>
</dbReference>
<evidence type="ECO:0000313" key="2">
    <source>
        <dbReference type="EMBL" id="TDP90332.1"/>
    </source>
</evidence>
<evidence type="ECO:0000313" key="3">
    <source>
        <dbReference type="Proteomes" id="UP000295601"/>
    </source>
</evidence>
<reference evidence="2 3" key="1">
    <citation type="submission" date="2019-03" db="EMBL/GenBank/DDBJ databases">
        <title>Genomic analyses of the natural microbiome of Caenorhabditis elegans.</title>
        <authorList>
            <person name="Samuel B."/>
        </authorList>
    </citation>
    <scope>NUCLEOTIDE SEQUENCE [LARGE SCALE GENOMIC DNA]</scope>
    <source>
        <strain evidence="2 3">JUb18</strain>
    </source>
</reference>
<keyword evidence="1" id="KW-0812">Transmembrane</keyword>
<keyword evidence="1" id="KW-1133">Transmembrane helix</keyword>
<accession>A0A4R6RTX6</accession>
<feature type="transmembrane region" description="Helical" evidence="1">
    <location>
        <begin position="52"/>
        <end position="79"/>
    </location>
</feature>
<keyword evidence="1" id="KW-0472">Membrane</keyword>
<proteinExistence type="predicted"/>
<comment type="caution">
    <text evidence="2">The sequence shown here is derived from an EMBL/GenBank/DDBJ whole genome shotgun (WGS) entry which is preliminary data.</text>
</comment>
<keyword evidence="3" id="KW-1185">Reference proteome</keyword>
<protein>
    <submittedName>
        <fullName evidence="2">Uncharacterized protein</fullName>
    </submittedName>
</protein>
<sequence>MNDVLGIQGSAERTEATTFDLSALQAEDVPPMTTREMITAWSLGVSGSAAGVALAAGAAIVVINALVFALSPFLGLALFARMFGY</sequence>
<evidence type="ECO:0000256" key="1">
    <source>
        <dbReference type="SAM" id="Phobius"/>
    </source>
</evidence>
<organism evidence="2 3">
    <name type="scientific">Leucobacter luti</name>
    <dbReference type="NCBI Taxonomy" id="340320"/>
    <lineage>
        <taxon>Bacteria</taxon>
        <taxon>Bacillati</taxon>
        <taxon>Actinomycetota</taxon>
        <taxon>Actinomycetes</taxon>
        <taxon>Micrococcales</taxon>
        <taxon>Microbacteriaceae</taxon>
        <taxon>Leucobacter</taxon>
    </lineage>
</organism>
<gene>
    <name evidence="2" type="ORF">EDF62_2901</name>
</gene>
<dbReference type="AlphaFoldDB" id="A0A4R6RTX6"/>
<dbReference type="Proteomes" id="UP000295601">
    <property type="component" value="Unassembled WGS sequence"/>
</dbReference>
<dbReference type="RefSeq" id="WP_133617493.1">
    <property type="nucleotide sequence ID" value="NZ_SNYA01000007.1"/>
</dbReference>